<gene>
    <name evidence="1" type="ORF">EDD18DRAFT_284498</name>
</gene>
<reference evidence="1" key="1">
    <citation type="submission" date="2023-06" db="EMBL/GenBank/DDBJ databases">
        <authorList>
            <consortium name="Lawrence Berkeley National Laboratory"/>
            <person name="Ahrendt S."/>
            <person name="Sahu N."/>
            <person name="Indic B."/>
            <person name="Wong-Bajracharya J."/>
            <person name="Merenyi Z."/>
            <person name="Ke H.-M."/>
            <person name="Monk M."/>
            <person name="Kocsube S."/>
            <person name="Drula E."/>
            <person name="Lipzen A."/>
            <person name="Balint B."/>
            <person name="Henrissat B."/>
            <person name="Andreopoulos B."/>
            <person name="Martin F.M."/>
            <person name="Harder C.B."/>
            <person name="Rigling D."/>
            <person name="Ford K.L."/>
            <person name="Foster G.D."/>
            <person name="Pangilinan J."/>
            <person name="Papanicolaou A."/>
            <person name="Barry K."/>
            <person name="LaButti K."/>
            <person name="Viragh M."/>
            <person name="Koriabine M."/>
            <person name="Yan M."/>
            <person name="Riley R."/>
            <person name="Champramary S."/>
            <person name="Plett K.L."/>
            <person name="Tsai I.J."/>
            <person name="Slot J."/>
            <person name="Sipos G."/>
            <person name="Plett J."/>
            <person name="Nagy L.G."/>
            <person name="Grigoriev I.V."/>
        </authorList>
    </citation>
    <scope>NUCLEOTIDE SEQUENCE</scope>
    <source>
        <strain evidence="1">HWK02</strain>
    </source>
</reference>
<evidence type="ECO:0008006" key="3">
    <source>
        <dbReference type="Google" id="ProtNLM"/>
    </source>
</evidence>
<sequence>MGFLWFPILALGLYFVLLSVGRAFRRKVLREQTCVLDADNLGVRLAAGKIKGTAVICGGSVGGLIAARVCHDHFEQVVIVEPEAWLNDPDPRHADSKNQENKRSRVVQYNSLHILLAMGHIVLSQLFPDLDEECKASGIRIGPNAARFFVSGNPIQAPTAEYGGSLPKTTYAGRAGLETLIRRLVLGGKYKYIRQITGTVTGVSRDGVDPQFLESVTVRTPEGTINIPATLVVDCTGPAAAGFKWLGREGYGFADKYTKNQLPLDRLKISYDQKLHYSTLQFRVPPELGRRLPGLPVPYDECGVIYCLFTDSTKDHRVMYSQLVDKNILQIAFLAWGECELPTTLEEVKAGARSLVTQKPIPQTFFDMLDALKEVEDTMTCSRLAFPGSSHIRYEKAVNLPSNWIALGDSVMRVNPIYGQGCTKAFFGALCLNTLLRNLTVIPRGFSKEYFNMHAAKIVPLWHGTKTGDYAYPTTIPVAGETLAKGSWIRWYMKNLFVVALNDAQGGSVLWHSRVLLAPSTDAFQLGLVVKVVWSVFKSLKA</sequence>
<evidence type="ECO:0000313" key="2">
    <source>
        <dbReference type="Proteomes" id="UP001175228"/>
    </source>
</evidence>
<dbReference type="SUPFAM" id="SSF51905">
    <property type="entry name" value="FAD/NAD(P)-binding domain"/>
    <property type="match status" value="1"/>
</dbReference>
<comment type="caution">
    <text evidence="1">The sequence shown here is derived from an EMBL/GenBank/DDBJ whole genome shotgun (WGS) entry which is preliminary data.</text>
</comment>
<dbReference type="InterPro" id="IPR036188">
    <property type="entry name" value="FAD/NAD-bd_sf"/>
</dbReference>
<organism evidence="1 2">
    <name type="scientific">Armillaria luteobubalina</name>
    <dbReference type="NCBI Taxonomy" id="153913"/>
    <lineage>
        <taxon>Eukaryota</taxon>
        <taxon>Fungi</taxon>
        <taxon>Dikarya</taxon>
        <taxon>Basidiomycota</taxon>
        <taxon>Agaricomycotina</taxon>
        <taxon>Agaricomycetes</taxon>
        <taxon>Agaricomycetidae</taxon>
        <taxon>Agaricales</taxon>
        <taxon>Marasmiineae</taxon>
        <taxon>Physalacriaceae</taxon>
        <taxon>Armillaria</taxon>
    </lineage>
</organism>
<proteinExistence type="predicted"/>
<protein>
    <recommendedName>
        <fullName evidence="3">FAD/NAD(P)-binding domain-containing protein</fullName>
    </recommendedName>
</protein>
<dbReference type="AlphaFoldDB" id="A0AA39Q292"/>
<dbReference type="Proteomes" id="UP001175228">
    <property type="component" value="Unassembled WGS sequence"/>
</dbReference>
<dbReference type="EMBL" id="JAUEPU010000019">
    <property type="protein sequence ID" value="KAK0494800.1"/>
    <property type="molecule type" value="Genomic_DNA"/>
</dbReference>
<name>A0AA39Q292_9AGAR</name>
<keyword evidence="2" id="KW-1185">Reference proteome</keyword>
<accession>A0AA39Q292</accession>
<evidence type="ECO:0000313" key="1">
    <source>
        <dbReference type="EMBL" id="KAK0494800.1"/>
    </source>
</evidence>